<evidence type="ECO:0000259" key="1">
    <source>
        <dbReference type="Pfam" id="PF00668"/>
    </source>
</evidence>
<dbReference type="Pfam" id="PF00668">
    <property type="entry name" value="Condensation"/>
    <property type="match status" value="1"/>
</dbReference>
<dbReference type="Gene3D" id="3.30.559.10">
    <property type="entry name" value="Chloramphenicol acetyltransferase-like domain"/>
    <property type="match status" value="1"/>
</dbReference>
<gene>
    <name evidence="2" type="ORF">GCM10017581_009030</name>
</gene>
<dbReference type="SUPFAM" id="SSF52777">
    <property type="entry name" value="CoA-dependent acyltransferases"/>
    <property type="match status" value="2"/>
</dbReference>
<dbReference type="RefSeq" id="WP_271188822.1">
    <property type="nucleotide sequence ID" value="NZ_BSFP01000003.1"/>
</dbReference>
<reference evidence="2" key="2">
    <citation type="submission" date="2023-01" db="EMBL/GenBank/DDBJ databases">
        <authorList>
            <person name="Sun Q."/>
            <person name="Evtushenko L."/>
        </authorList>
    </citation>
    <scope>NUCLEOTIDE SEQUENCE</scope>
    <source>
        <strain evidence="2">VKM Ac-1321</strain>
    </source>
</reference>
<dbReference type="GO" id="GO:0044550">
    <property type="term" value="P:secondary metabolite biosynthetic process"/>
    <property type="evidence" value="ECO:0007669"/>
    <property type="project" value="TreeGrafter"/>
</dbReference>
<sequence>MEALQVEVVTGSAREGPMTWGQLTQQAIYDFTGEESHRQTQKRSIELPPGLPPERIAAAVRHVLQRHESLRTLYSADRRQRVPAVLQLSVPMAAAGSAEQDRAIRAELHRRPFGPDDPPVRFGVLRRSDGSATLLVAASHVAVDAFAADRLADELEQLCCLGDPGALPPVVGQPMDRIDFEGSPAGRELSRRNIERWLRLRDDGVSSTPAPARTGTVPRFYTGTLTSVRLRRALPVAAARLRVSPAVLLLAGMSSALGELFGIAKVATRIAFSNRTGPEDQGIEALMQWGLAIVDVRAPAQEVARAAFRETMRASATARYDIYELFETLSGERHPTHQRFMPQAFLNYFDGASTTSMTPADGDLAAPESTFTTALSHEHDSDGLYFLFALPQAEAVTLLYMADSQLLTPVELEASARSLERWVLTAAQAGR</sequence>
<dbReference type="InterPro" id="IPR001242">
    <property type="entry name" value="Condensation_dom"/>
</dbReference>
<organism evidence="2 3">
    <name type="scientific">Dactylosporangium matsuzakiense</name>
    <dbReference type="NCBI Taxonomy" id="53360"/>
    <lineage>
        <taxon>Bacteria</taxon>
        <taxon>Bacillati</taxon>
        <taxon>Actinomycetota</taxon>
        <taxon>Actinomycetes</taxon>
        <taxon>Micromonosporales</taxon>
        <taxon>Micromonosporaceae</taxon>
        <taxon>Dactylosporangium</taxon>
    </lineage>
</organism>
<proteinExistence type="predicted"/>
<accession>A0A9W6KDB3</accession>
<evidence type="ECO:0000313" key="3">
    <source>
        <dbReference type="Proteomes" id="UP001143480"/>
    </source>
</evidence>
<keyword evidence="3" id="KW-1185">Reference proteome</keyword>
<dbReference type="InterPro" id="IPR023213">
    <property type="entry name" value="CAT-like_dom_sf"/>
</dbReference>
<dbReference type="GO" id="GO:0043041">
    <property type="term" value="P:amino acid activation for nonribosomal peptide biosynthetic process"/>
    <property type="evidence" value="ECO:0007669"/>
    <property type="project" value="TreeGrafter"/>
</dbReference>
<dbReference type="Proteomes" id="UP001143480">
    <property type="component" value="Unassembled WGS sequence"/>
</dbReference>
<dbReference type="EMBL" id="BSFP01000003">
    <property type="protein sequence ID" value="GLK99162.1"/>
    <property type="molecule type" value="Genomic_DNA"/>
</dbReference>
<dbReference type="GO" id="GO:0008610">
    <property type="term" value="P:lipid biosynthetic process"/>
    <property type="evidence" value="ECO:0007669"/>
    <property type="project" value="UniProtKB-ARBA"/>
</dbReference>
<name>A0A9W6KDB3_9ACTN</name>
<evidence type="ECO:0000313" key="2">
    <source>
        <dbReference type="EMBL" id="GLK99162.1"/>
    </source>
</evidence>
<dbReference type="GO" id="GO:0031177">
    <property type="term" value="F:phosphopantetheine binding"/>
    <property type="evidence" value="ECO:0007669"/>
    <property type="project" value="TreeGrafter"/>
</dbReference>
<dbReference type="GO" id="GO:0005737">
    <property type="term" value="C:cytoplasm"/>
    <property type="evidence" value="ECO:0007669"/>
    <property type="project" value="TreeGrafter"/>
</dbReference>
<protein>
    <recommendedName>
        <fullName evidence="1">Condensation domain-containing protein</fullName>
    </recommendedName>
</protein>
<dbReference type="PANTHER" id="PTHR45527:SF1">
    <property type="entry name" value="FATTY ACID SYNTHASE"/>
    <property type="match status" value="1"/>
</dbReference>
<feature type="domain" description="Condensation" evidence="1">
    <location>
        <begin position="36"/>
        <end position="347"/>
    </location>
</feature>
<dbReference type="GO" id="GO:0003824">
    <property type="term" value="F:catalytic activity"/>
    <property type="evidence" value="ECO:0007669"/>
    <property type="project" value="InterPro"/>
</dbReference>
<dbReference type="AlphaFoldDB" id="A0A9W6KDB3"/>
<comment type="caution">
    <text evidence="2">The sequence shown here is derived from an EMBL/GenBank/DDBJ whole genome shotgun (WGS) entry which is preliminary data.</text>
</comment>
<dbReference type="PANTHER" id="PTHR45527">
    <property type="entry name" value="NONRIBOSOMAL PEPTIDE SYNTHETASE"/>
    <property type="match status" value="1"/>
</dbReference>
<dbReference type="Gene3D" id="3.30.559.30">
    <property type="entry name" value="Nonribosomal peptide synthetase, condensation domain"/>
    <property type="match status" value="1"/>
</dbReference>
<reference evidence="2" key="1">
    <citation type="journal article" date="2014" name="Int. J. Syst. Evol. Microbiol.">
        <title>Complete genome sequence of Corynebacterium casei LMG S-19264T (=DSM 44701T), isolated from a smear-ripened cheese.</title>
        <authorList>
            <consortium name="US DOE Joint Genome Institute (JGI-PGF)"/>
            <person name="Walter F."/>
            <person name="Albersmeier A."/>
            <person name="Kalinowski J."/>
            <person name="Ruckert C."/>
        </authorList>
    </citation>
    <scope>NUCLEOTIDE SEQUENCE</scope>
    <source>
        <strain evidence="2">VKM Ac-1321</strain>
    </source>
</reference>